<accession>F8F6Q3</accession>
<dbReference type="HOGENOM" id="CLU_3202878_0_0_9"/>
<evidence type="ECO:0000313" key="1">
    <source>
        <dbReference type="EMBL" id="AEI43569.1"/>
    </source>
</evidence>
<gene>
    <name evidence="1" type="ordered locus">KNP414_05045</name>
</gene>
<dbReference type="KEGG" id="pms:KNP414_05045"/>
<dbReference type="EMBL" id="CP002869">
    <property type="protein sequence ID" value="AEI43569.1"/>
    <property type="molecule type" value="Genomic_DNA"/>
</dbReference>
<dbReference type="AlphaFoldDB" id="F8F6Q3"/>
<sequence>MVSIVYHKFHNKVNVHFERIVPQENRQKSLFAVHFFTGSSDIRQR</sequence>
<reference evidence="2" key="1">
    <citation type="submission" date="2011-06" db="EMBL/GenBank/DDBJ databases">
        <title>Complete genome sequence of Paenibacillus mucilaginosus KNP414.</title>
        <authorList>
            <person name="Wang J."/>
            <person name="Hu S."/>
            <person name="Hu X."/>
            <person name="Zhang B."/>
            <person name="Dong D."/>
            <person name="Zhang S."/>
            <person name="Zhao K."/>
            <person name="Wu D."/>
        </authorList>
    </citation>
    <scope>NUCLEOTIDE SEQUENCE [LARGE SCALE GENOMIC DNA]</scope>
    <source>
        <strain evidence="2">KNP414</strain>
    </source>
</reference>
<protein>
    <submittedName>
        <fullName evidence="1">Uncharacterized protein</fullName>
    </submittedName>
</protein>
<dbReference type="Proteomes" id="UP000006620">
    <property type="component" value="Chromosome"/>
</dbReference>
<reference evidence="1 2" key="2">
    <citation type="journal article" date="2013" name="Genome Announc.">
        <title>Genome Sequence of Growth-Improving Paenibacillus mucilaginosus Strain KNP414.</title>
        <authorList>
            <person name="Lu J.J."/>
            <person name="Wang J.F."/>
            <person name="Hu X.F."/>
        </authorList>
    </citation>
    <scope>NUCLEOTIDE SEQUENCE [LARGE SCALE GENOMIC DNA]</scope>
    <source>
        <strain evidence="1 2">KNP414</strain>
    </source>
</reference>
<organism evidence="1 2">
    <name type="scientific">Paenibacillus mucilaginosus (strain KNP414)</name>
    <dbReference type="NCBI Taxonomy" id="1036673"/>
    <lineage>
        <taxon>Bacteria</taxon>
        <taxon>Bacillati</taxon>
        <taxon>Bacillota</taxon>
        <taxon>Bacilli</taxon>
        <taxon>Bacillales</taxon>
        <taxon>Paenibacillaceae</taxon>
        <taxon>Paenibacillus</taxon>
    </lineage>
</organism>
<proteinExistence type="predicted"/>
<evidence type="ECO:0000313" key="2">
    <source>
        <dbReference type="Proteomes" id="UP000006620"/>
    </source>
</evidence>
<name>F8F6Q3_PAEMK</name>